<name>B0CE59_ACAM1</name>
<dbReference type="KEGG" id="amr:AM1_0644"/>
<organism evidence="2 3">
    <name type="scientific">Acaryochloris marina (strain MBIC 11017)</name>
    <dbReference type="NCBI Taxonomy" id="329726"/>
    <lineage>
        <taxon>Bacteria</taxon>
        <taxon>Bacillati</taxon>
        <taxon>Cyanobacteriota</taxon>
        <taxon>Cyanophyceae</taxon>
        <taxon>Acaryochloridales</taxon>
        <taxon>Acaryochloridaceae</taxon>
        <taxon>Acaryochloris</taxon>
    </lineage>
</organism>
<feature type="transmembrane region" description="Helical" evidence="1">
    <location>
        <begin position="194"/>
        <end position="212"/>
    </location>
</feature>
<dbReference type="HOGENOM" id="CLU_586233_0_0_3"/>
<feature type="transmembrane region" description="Helical" evidence="1">
    <location>
        <begin position="416"/>
        <end position="434"/>
    </location>
</feature>
<reference evidence="2 3" key="1">
    <citation type="journal article" date="2008" name="Proc. Natl. Acad. Sci. U.S.A.">
        <title>Niche adaptation and genome expansion in the chlorophyll d-producing cyanobacterium Acaryochloris marina.</title>
        <authorList>
            <person name="Swingley W.D."/>
            <person name="Chen M."/>
            <person name="Cheung P.C."/>
            <person name="Conrad A.L."/>
            <person name="Dejesa L.C."/>
            <person name="Hao J."/>
            <person name="Honchak B.M."/>
            <person name="Karbach L.E."/>
            <person name="Kurdoglu A."/>
            <person name="Lahiri S."/>
            <person name="Mastrian S.D."/>
            <person name="Miyashita H."/>
            <person name="Page L."/>
            <person name="Ramakrishna P."/>
            <person name="Satoh S."/>
            <person name="Sattley W.M."/>
            <person name="Shimada Y."/>
            <person name="Taylor H.L."/>
            <person name="Tomo T."/>
            <person name="Tsuchiya T."/>
            <person name="Wang Z.T."/>
            <person name="Raymond J."/>
            <person name="Mimuro M."/>
            <person name="Blankenship R.E."/>
            <person name="Touchman J.W."/>
        </authorList>
    </citation>
    <scope>NUCLEOTIDE SEQUENCE [LARGE SCALE GENOMIC DNA]</scope>
    <source>
        <strain evidence="3">MBIC 11017</strain>
    </source>
</reference>
<keyword evidence="1" id="KW-0472">Membrane</keyword>
<keyword evidence="1" id="KW-1133">Transmembrane helix</keyword>
<dbReference type="AlphaFoldDB" id="B0CE59"/>
<feature type="transmembrane region" description="Helical" evidence="1">
    <location>
        <begin position="394"/>
        <end position="410"/>
    </location>
</feature>
<dbReference type="OrthoDB" id="7595044at2"/>
<dbReference type="Proteomes" id="UP000000268">
    <property type="component" value="Chromosome"/>
</dbReference>
<feature type="transmembrane region" description="Helical" evidence="1">
    <location>
        <begin position="224"/>
        <end position="257"/>
    </location>
</feature>
<dbReference type="RefSeq" id="WP_012161288.1">
    <property type="nucleotide sequence ID" value="NC_009925.1"/>
</dbReference>
<dbReference type="EMBL" id="CP000828">
    <property type="protein sequence ID" value="ABW25693.1"/>
    <property type="molecule type" value="Genomic_DNA"/>
</dbReference>
<dbReference type="STRING" id="329726.AM1_0644"/>
<evidence type="ECO:0000313" key="3">
    <source>
        <dbReference type="Proteomes" id="UP000000268"/>
    </source>
</evidence>
<proteinExistence type="predicted"/>
<feature type="transmembrane region" description="Helical" evidence="1">
    <location>
        <begin position="28"/>
        <end position="47"/>
    </location>
</feature>
<sequence>MNFIVYLVMFGWIPLVLYLFSQLPVQRALVISFIGAWLFLPQASFPLVGLPDLTKMSATCYGILLATFIFDAKRFQLFKFSWIDIPMVVWCLCPIASSLTNDLGLYDGLAQALGQTVTWGFPYFLGRLYLGNLSGLRQLATGIIIGGILYVPLCLLEIRLSPQLHRWIYGYHAHSFEQTFRLGGFRPTVFMEHGLMLGVWMMSATLMAIWLWRAGTLTRLGDIPMIWCVLALGVTFILLRSTGAYALLLISLILLFAVTWSRSSIAIWLLALLMAGYLAISSTGSLTPTYTRQLVATASQITGPERAASLNFRLENEQILSAKARIRPIFGWGGWGRARIYNDQGQDISVTDSLWIIAFGNHGLVGLVSLMTALVLPILMLARRIPVSNWTHPAAAPVAALSVALIMYGLDCLVNAMINPVFALAAGGLSGLAVQKINRKRLRRPGSQRIAT</sequence>
<keyword evidence="3" id="KW-1185">Reference proteome</keyword>
<feature type="transmembrane region" description="Helical" evidence="1">
    <location>
        <begin position="6"/>
        <end position="21"/>
    </location>
</feature>
<evidence type="ECO:0000256" key="1">
    <source>
        <dbReference type="SAM" id="Phobius"/>
    </source>
</evidence>
<feature type="transmembrane region" description="Helical" evidence="1">
    <location>
        <begin position="354"/>
        <end position="382"/>
    </location>
</feature>
<feature type="transmembrane region" description="Helical" evidence="1">
    <location>
        <begin position="264"/>
        <end position="280"/>
    </location>
</feature>
<feature type="transmembrane region" description="Helical" evidence="1">
    <location>
        <begin position="139"/>
        <end position="158"/>
    </location>
</feature>
<evidence type="ECO:0000313" key="2">
    <source>
        <dbReference type="EMBL" id="ABW25693.1"/>
    </source>
</evidence>
<keyword evidence="1" id="KW-0812">Transmembrane</keyword>
<protein>
    <submittedName>
        <fullName evidence="2">Membrane protein, putative</fullName>
    </submittedName>
</protein>
<dbReference type="eggNOG" id="COG3307">
    <property type="taxonomic scope" value="Bacteria"/>
</dbReference>
<accession>B0CE59</accession>
<gene>
    <name evidence="2" type="ordered locus">AM1_0644</name>
</gene>